<proteinExistence type="predicted"/>
<gene>
    <name evidence="2" type="ORF">CDEB00056_LOCUS23682</name>
</gene>
<dbReference type="EMBL" id="HBIO01030901">
    <property type="protein sequence ID" value="CAE0478829.1"/>
    <property type="molecule type" value="Transcribed_RNA"/>
</dbReference>
<accession>A0A7S3QJD8</accession>
<feature type="region of interest" description="Disordered" evidence="1">
    <location>
        <begin position="66"/>
        <end position="125"/>
    </location>
</feature>
<feature type="compositionally biased region" description="Low complexity" evidence="1">
    <location>
        <begin position="76"/>
        <end position="101"/>
    </location>
</feature>
<feature type="region of interest" description="Disordered" evidence="1">
    <location>
        <begin position="240"/>
        <end position="260"/>
    </location>
</feature>
<reference evidence="2" key="1">
    <citation type="submission" date="2021-01" db="EMBL/GenBank/DDBJ databases">
        <authorList>
            <person name="Corre E."/>
            <person name="Pelletier E."/>
            <person name="Niang G."/>
            <person name="Scheremetjew M."/>
            <person name="Finn R."/>
            <person name="Kale V."/>
            <person name="Holt S."/>
            <person name="Cochrane G."/>
            <person name="Meng A."/>
            <person name="Brown T."/>
            <person name="Cohen L."/>
        </authorList>
    </citation>
    <scope>NUCLEOTIDE SEQUENCE</scope>
    <source>
        <strain evidence="2">MM31A-1</strain>
    </source>
</reference>
<organism evidence="2">
    <name type="scientific">Chaetoceros debilis</name>
    <dbReference type="NCBI Taxonomy" id="122233"/>
    <lineage>
        <taxon>Eukaryota</taxon>
        <taxon>Sar</taxon>
        <taxon>Stramenopiles</taxon>
        <taxon>Ochrophyta</taxon>
        <taxon>Bacillariophyta</taxon>
        <taxon>Coscinodiscophyceae</taxon>
        <taxon>Chaetocerotophycidae</taxon>
        <taxon>Chaetocerotales</taxon>
        <taxon>Chaetocerotaceae</taxon>
        <taxon>Chaetoceros</taxon>
    </lineage>
</organism>
<protein>
    <submittedName>
        <fullName evidence="2">Uncharacterized protein</fullName>
    </submittedName>
</protein>
<sequence length="323" mass="36262">MTAKFKAHSISSKCTNDEKTKDRKRVPCAQDYYPSTFSRSNRDFSPIRIRKKLLLLNKAKNNECAGRSEELPPVYSSTDSVFSSSSTGSISDSSSISSRSGANRYYSQPAPKPTPASSSSTFDGVGNLYQTRPGSLIPGSKFITSKITKRAGNKTIDTLTKIELSSSFESNLSASTSSKSSASMEDSFSIMQQLKFNFLKDQQLENKEKKKLPIGHVKAKVGHCSMYRYTNTEGFRPTLDKKTRHARSIPRARTVDSTRNEKFVSTKEAIYQPNYSRNPTMAALRASIKKIDREYRISESQEKSESYAPYNDIMLGYNKTRRK</sequence>
<dbReference type="AlphaFoldDB" id="A0A7S3QJD8"/>
<evidence type="ECO:0000256" key="1">
    <source>
        <dbReference type="SAM" id="MobiDB-lite"/>
    </source>
</evidence>
<name>A0A7S3QJD8_9STRA</name>
<feature type="region of interest" description="Disordered" evidence="1">
    <location>
        <begin position="1"/>
        <end position="39"/>
    </location>
</feature>
<evidence type="ECO:0000313" key="2">
    <source>
        <dbReference type="EMBL" id="CAE0478829.1"/>
    </source>
</evidence>